<dbReference type="InterPro" id="IPR052340">
    <property type="entry name" value="RNase_Y/CdgJ"/>
</dbReference>
<organism evidence="2 3">
    <name type="scientific">Marinomonas balearica</name>
    <dbReference type="NCBI Taxonomy" id="491947"/>
    <lineage>
        <taxon>Bacteria</taxon>
        <taxon>Pseudomonadati</taxon>
        <taxon>Pseudomonadota</taxon>
        <taxon>Gammaproteobacteria</taxon>
        <taxon>Oceanospirillales</taxon>
        <taxon>Oceanospirillaceae</taxon>
        <taxon>Marinomonas</taxon>
    </lineage>
</organism>
<evidence type="ECO:0000313" key="2">
    <source>
        <dbReference type="EMBL" id="TDO96778.1"/>
    </source>
</evidence>
<dbReference type="InterPro" id="IPR013976">
    <property type="entry name" value="HDOD"/>
</dbReference>
<evidence type="ECO:0000313" key="3">
    <source>
        <dbReference type="Proteomes" id="UP000294656"/>
    </source>
</evidence>
<protein>
    <submittedName>
        <fullName evidence="2">EAL and modified HD-GYP domain-containing signal transduction protein</fullName>
    </submittedName>
</protein>
<dbReference type="PANTHER" id="PTHR33525:SF4">
    <property type="entry name" value="CYCLIC DI-GMP PHOSPHODIESTERASE CDGJ"/>
    <property type="match status" value="1"/>
</dbReference>
<proteinExistence type="predicted"/>
<sequence>MNNAVKIYKIMRNNFLFCRENIVDSLLKTEAYYIKHSTHSDSFDFSTQSSEKSTLISTLFFSSLVIDALPNHPLFIQIPTNELISLPPRSSFNATIFIQENELGNTETLSQIKKLRMEGYEFGIINPTEDTPEDTLKNFTSVCFELSKIGISKVLQYVDLPTIAPKTIWVSDVHIKTQIDKLIDTQKIRFFSGPFMTQVEHIKGQTYPVYKAILAELVERLNNSRSTIRSLAETIERDPNLAYRVIKLTKAVPYHRQFNVSNVQRALEIIGLRDLLKWVTLAMFSSVDGKPDCLISMALSRAYFCELLSKELFPAQQGAFLTGLFSYLPAVFDEDMPTLLEQLPIDPHIKDALLNKRGNLGSVLKVVCDYEAGRWDNLPLNQLEQHGLNTESLRTIYLESLKQTKELQIL</sequence>
<reference evidence="2 3" key="1">
    <citation type="submission" date="2019-03" db="EMBL/GenBank/DDBJ databases">
        <title>Genomic Encyclopedia of Type Strains, Phase III (KMG-III): the genomes of soil and plant-associated and newly described type strains.</title>
        <authorList>
            <person name="Whitman W."/>
        </authorList>
    </citation>
    <scope>NUCLEOTIDE SEQUENCE [LARGE SCALE GENOMIC DNA]</scope>
    <source>
        <strain evidence="2 3">CECT 7378</strain>
    </source>
</reference>
<feature type="domain" description="HDOD" evidence="1">
    <location>
        <begin position="207"/>
        <end position="391"/>
    </location>
</feature>
<dbReference type="AlphaFoldDB" id="A0A4R6M5Y4"/>
<evidence type="ECO:0000259" key="1">
    <source>
        <dbReference type="PROSITE" id="PS51833"/>
    </source>
</evidence>
<keyword evidence="3" id="KW-1185">Reference proteome</keyword>
<accession>A0A4R6M5Y4</accession>
<dbReference type="Gene3D" id="1.10.3210.10">
    <property type="entry name" value="Hypothetical protein af1432"/>
    <property type="match status" value="1"/>
</dbReference>
<dbReference type="Proteomes" id="UP000294656">
    <property type="component" value="Unassembled WGS sequence"/>
</dbReference>
<dbReference type="SUPFAM" id="SSF109604">
    <property type="entry name" value="HD-domain/PDEase-like"/>
    <property type="match status" value="1"/>
</dbReference>
<dbReference type="PANTHER" id="PTHR33525">
    <property type="match status" value="1"/>
</dbReference>
<dbReference type="PROSITE" id="PS51833">
    <property type="entry name" value="HDOD"/>
    <property type="match status" value="1"/>
</dbReference>
<dbReference type="OrthoDB" id="9804751at2"/>
<name>A0A4R6M5Y4_9GAMM</name>
<comment type="caution">
    <text evidence="2">The sequence shown here is derived from an EMBL/GenBank/DDBJ whole genome shotgun (WGS) entry which is preliminary data.</text>
</comment>
<dbReference type="EMBL" id="SNXC01000013">
    <property type="protein sequence ID" value="TDO96778.1"/>
    <property type="molecule type" value="Genomic_DNA"/>
</dbReference>
<gene>
    <name evidence="2" type="ORF">DFP79_2546</name>
</gene>
<dbReference type="Pfam" id="PF08668">
    <property type="entry name" value="HDOD"/>
    <property type="match status" value="1"/>
</dbReference>